<feature type="region of interest" description="Disordered" evidence="1">
    <location>
        <begin position="127"/>
        <end position="173"/>
    </location>
</feature>
<keyword evidence="2" id="KW-1133">Transmembrane helix</keyword>
<gene>
    <name evidence="3" type="ORF">EAE97_007930</name>
</gene>
<organism evidence="3 4">
    <name type="scientific">Botrytis byssoidea</name>
    <dbReference type="NCBI Taxonomy" id="139641"/>
    <lineage>
        <taxon>Eukaryota</taxon>
        <taxon>Fungi</taxon>
        <taxon>Dikarya</taxon>
        <taxon>Ascomycota</taxon>
        <taxon>Pezizomycotina</taxon>
        <taxon>Leotiomycetes</taxon>
        <taxon>Helotiales</taxon>
        <taxon>Sclerotiniaceae</taxon>
        <taxon>Botrytis</taxon>
    </lineage>
</organism>
<protein>
    <submittedName>
        <fullName evidence="3">Uncharacterized protein</fullName>
    </submittedName>
</protein>
<feature type="transmembrane region" description="Helical" evidence="2">
    <location>
        <begin position="501"/>
        <end position="522"/>
    </location>
</feature>
<feature type="region of interest" description="Disordered" evidence="1">
    <location>
        <begin position="244"/>
        <end position="297"/>
    </location>
</feature>
<evidence type="ECO:0000313" key="4">
    <source>
        <dbReference type="Proteomes" id="UP000710849"/>
    </source>
</evidence>
<evidence type="ECO:0000256" key="1">
    <source>
        <dbReference type="SAM" id="MobiDB-lite"/>
    </source>
</evidence>
<feature type="compositionally biased region" description="Gly residues" evidence="1">
    <location>
        <begin position="84"/>
        <end position="97"/>
    </location>
</feature>
<proteinExistence type="predicted"/>
<feature type="compositionally biased region" description="Basic and acidic residues" evidence="1">
    <location>
        <begin position="252"/>
        <end position="266"/>
    </location>
</feature>
<feature type="compositionally biased region" description="Basic and acidic residues" evidence="1">
    <location>
        <begin position="533"/>
        <end position="543"/>
    </location>
</feature>
<feature type="transmembrane region" description="Helical" evidence="2">
    <location>
        <begin position="475"/>
        <end position="495"/>
    </location>
</feature>
<comment type="caution">
    <text evidence="3">The sequence shown here is derived from an EMBL/GenBank/DDBJ whole genome shotgun (WGS) entry which is preliminary data.</text>
</comment>
<keyword evidence="2" id="KW-0472">Membrane</keyword>
<accession>A0A9P5M3I2</accession>
<evidence type="ECO:0000256" key="2">
    <source>
        <dbReference type="SAM" id="Phobius"/>
    </source>
</evidence>
<dbReference type="Proteomes" id="UP000710849">
    <property type="component" value="Unassembled WGS sequence"/>
</dbReference>
<feature type="region of interest" description="Disordered" evidence="1">
    <location>
        <begin position="1"/>
        <end position="103"/>
    </location>
</feature>
<dbReference type="RefSeq" id="XP_038730694.1">
    <property type="nucleotide sequence ID" value="XM_038878444.1"/>
</dbReference>
<feature type="region of interest" description="Disordered" evidence="1">
    <location>
        <begin position="533"/>
        <end position="554"/>
    </location>
</feature>
<reference evidence="3 4" key="1">
    <citation type="journal article" date="2020" name="Genome Biol. Evol.">
        <title>Comparative genomics of Sclerotiniaceae.</title>
        <authorList>
            <person name="Valero Jimenez C.A."/>
            <person name="Steentjes M."/>
            <person name="Scholten O.E."/>
            <person name="Van Kan J.A.L."/>
        </authorList>
    </citation>
    <scope>NUCLEOTIDE SEQUENCE [LARGE SCALE GENOMIC DNA]</scope>
    <source>
        <strain evidence="3 4">MUCL 94</strain>
    </source>
</reference>
<feature type="compositionally biased region" description="Basic and acidic residues" evidence="1">
    <location>
        <begin position="287"/>
        <end position="297"/>
    </location>
</feature>
<dbReference type="GeneID" id="62151518"/>
<evidence type="ECO:0000313" key="3">
    <source>
        <dbReference type="EMBL" id="KAF7936564.1"/>
    </source>
</evidence>
<keyword evidence="2" id="KW-0812">Transmembrane</keyword>
<name>A0A9P5M3I2_9HELO</name>
<keyword evidence="4" id="KW-1185">Reference proteome</keyword>
<sequence>MRSLFSRSPDLEGGQNRSTYKKGFTGDHRGRTHIPPNPSPLFSPHAQHSPFSVPSASYRHDTIFRPPPSPSPKSGTFSEREWGVGMGEGEGNGGASGNGLVDERSGLDRLDQEQLARLHEYLGVLPARGTGIGTGIGTPPSGRRGFSMSDPNDRDRALRISPTSVPASIPPPAALPTPLSPHSRLKKNLKHQVAEQQFRSNRNGSVGCGCECDVLGDEDKEVHYHSRVFREALRNALGGVQREMGVQGVGSGDRDKDKNGDVEGRKPVMQRRGASEGVREGGFTGPMERERKEDVSPRDLKEFLEEYDPRPEDLPDVYPMGEHRAMLRTMYLEDILHATAKLHMHNWILLSRNEKYEDLRIPARWDQIQEDLEKYTRSIRNYTYWLRSPMALLELPRSSLPPRFHLYGKQLAILECARAWNLPPEREWIGELERKLVAYQTDWSVSNGVWAGVRRGARRRGERGGSGWGRGVGRFVGGVVGGGSILAPISILILWPGGISHTAGVGIIGVSVAIMGIILVWIMDGGGEHKSGWEGMEGERGVDGDGDGDGDGKRGFLGGGEREWGVKGVMLVLGAYAAVLAVFLGVAVL</sequence>
<feature type="transmembrane region" description="Helical" evidence="2">
    <location>
        <begin position="569"/>
        <end position="588"/>
    </location>
</feature>
<dbReference type="AlphaFoldDB" id="A0A9P5M3I2"/>
<dbReference type="EMBL" id="RCSW01000016">
    <property type="protein sequence ID" value="KAF7936564.1"/>
    <property type="molecule type" value="Genomic_DNA"/>
</dbReference>